<evidence type="ECO:0000259" key="2">
    <source>
        <dbReference type="Pfam" id="PF12146"/>
    </source>
</evidence>
<dbReference type="InterPro" id="IPR022742">
    <property type="entry name" value="Hydrolase_4"/>
</dbReference>
<dbReference type="InterPro" id="IPR012354">
    <property type="entry name" value="Esterase_lipase"/>
</dbReference>
<gene>
    <name evidence="3" type="ORF">LC087_15455</name>
</gene>
<evidence type="ECO:0000313" key="3">
    <source>
        <dbReference type="EMBL" id="WLR42141.1"/>
    </source>
</evidence>
<keyword evidence="4" id="KW-1185">Reference proteome</keyword>
<name>A0ABY9JRV6_9BACI</name>
<dbReference type="RefSeq" id="WP_226540607.1">
    <property type="nucleotide sequence ID" value="NZ_CP129013.1"/>
</dbReference>
<sequence length="230" mass="26072">MIGCLCIHGFTGDTWEVEPIADYLKKETDWVIVTPTLPGHGPSSNLKGYTKQDWIEEAITAYKKLEEQVDEIIVVGFSMGGMIASYLAAHYSVKKLVLLSAAAYYVNPSQFAVDIKQMFEDALNRNLKDNELFNRYKKKIIETPLSSTLEFQKLVREVRPLLEKIHQPTLIIQGEEDGIVPAKSAHFLYDQIGSKEKELCFLPSSKHHVCHGNDFDTLKKKVHEFLISGE</sequence>
<dbReference type="PANTHER" id="PTHR43798">
    <property type="entry name" value="MONOACYLGLYCEROL LIPASE"/>
    <property type="match status" value="1"/>
</dbReference>
<dbReference type="PANTHER" id="PTHR43798:SF31">
    <property type="entry name" value="AB HYDROLASE SUPERFAMILY PROTEIN YCLE"/>
    <property type="match status" value="1"/>
</dbReference>
<evidence type="ECO:0000256" key="1">
    <source>
        <dbReference type="ARBA" id="ARBA00022801"/>
    </source>
</evidence>
<accession>A0ABY9JRV6</accession>
<evidence type="ECO:0000313" key="4">
    <source>
        <dbReference type="Proteomes" id="UP001197974"/>
    </source>
</evidence>
<dbReference type="Gene3D" id="3.40.50.1820">
    <property type="entry name" value="alpha/beta hydrolase"/>
    <property type="match status" value="1"/>
</dbReference>
<dbReference type="PIRSF" id="PIRSF017388">
    <property type="entry name" value="Esterase_lipase"/>
    <property type="match status" value="1"/>
</dbReference>
<dbReference type="InterPro" id="IPR050266">
    <property type="entry name" value="AB_hydrolase_sf"/>
</dbReference>
<dbReference type="Pfam" id="PF12146">
    <property type="entry name" value="Hydrolase_4"/>
    <property type="match status" value="1"/>
</dbReference>
<proteinExistence type="predicted"/>
<dbReference type="SUPFAM" id="SSF53474">
    <property type="entry name" value="alpha/beta-Hydrolases"/>
    <property type="match status" value="1"/>
</dbReference>
<feature type="domain" description="Serine aminopeptidase S33" evidence="2">
    <location>
        <begin position="5"/>
        <end position="210"/>
    </location>
</feature>
<organism evidence="3 4">
    <name type="scientific">Bacillus carboniphilus</name>
    <dbReference type="NCBI Taxonomy" id="86663"/>
    <lineage>
        <taxon>Bacteria</taxon>
        <taxon>Bacillati</taxon>
        <taxon>Bacillota</taxon>
        <taxon>Bacilli</taxon>
        <taxon>Bacillales</taxon>
        <taxon>Bacillaceae</taxon>
        <taxon>Bacillus</taxon>
    </lineage>
</organism>
<protein>
    <submittedName>
        <fullName evidence="3">Alpha/beta fold hydrolase</fullName>
    </submittedName>
</protein>
<reference evidence="3 4" key="1">
    <citation type="submission" date="2023-06" db="EMBL/GenBank/DDBJ databases">
        <title>Five Gram-positive bacteria isolated from mangrove sediments in Shenzhen, Guangdong, China.</title>
        <authorList>
            <person name="Yu S."/>
            <person name="Zheng W."/>
            <person name="Huang Y."/>
        </authorList>
    </citation>
    <scope>NUCLEOTIDE SEQUENCE [LARGE SCALE GENOMIC DNA]</scope>
    <source>
        <strain evidence="3 4">SaN35-3</strain>
    </source>
</reference>
<dbReference type="Proteomes" id="UP001197974">
    <property type="component" value="Chromosome"/>
</dbReference>
<dbReference type="InterPro" id="IPR029058">
    <property type="entry name" value="AB_hydrolase_fold"/>
</dbReference>
<dbReference type="GO" id="GO:0016787">
    <property type="term" value="F:hydrolase activity"/>
    <property type="evidence" value="ECO:0007669"/>
    <property type="project" value="UniProtKB-KW"/>
</dbReference>
<dbReference type="EMBL" id="CP129013">
    <property type="protein sequence ID" value="WLR42141.1"/>
    <property type="molecule type" value="Genomic_DNA"/>
</dbReference>
<keyword evidence="1 3" id="KW-0378">Hydrolase</keyword>